<sequence>MQIARLHIVDLCVVLTLGISLFASIWVENSELSTSITSGLLGYLGGVKLAAQQGIR</sequence>
<keyword evidence="3" id="KW-1185">Reference proteome</keyword>
<evidence type="ECO:0000313" key="3">
    <source>
        <dbReference type="Proteomes" id="UP000184404"/>
    </source>
</evidence>
<protein>
    <submittedName>
        <fullName evidence="2">Uncharacterized protein</fullName>
    </submittedName>
</protein>
<dbReference type="RefSeq" id="WP_200796030.1">
    <property type="nucleotide sequence ID" value="NZ_FQUG01000006.1"/>
</dbReference>
<accession>A0A1M4Y9J5</accession>
<name>A0A1M4Y9J5_9FIRM</name>
<feature type="transmembrane region" description="Helical" evidence="1">
    <location>
        <begin position="7"/>
        <end position="26"/>
    </location>
</feature>
<dbReference type="STRING" id="1123243.SAMN02745190_01670"/>
<proteinExistence type="predicted"/>
<keyword evidence="1" id="KW-0812">Transmembrane</keyword>
<keyword evidence="1" id="KW-1133">Transmembrane helix</keyword>
<dbReference type="EMBL" id="FQUG01000006">
    <property type="protein sequence ID" value="SHF02172.1"/>
    <property type="molecule type" value="Genomic_DNA"/>
</dbReference>
<organism evidence="2 3">
    <name type="scientific">Schwartzia succinivorans DSM 10502</name>
    <dbReference type="NCBI Taxonomy" id="1123243"/>
    <lineage>
        <taxon>Bacteria</taxon>
        <taxon>Bacillati</taxon>
        <taxon>Bacillota</taxon>
        <taxon>Negativicutes</taxon>
        <taxon>Selenomonadales</taxon>
        <taxon>Selenomonadaceae</taxon>
        <taxon>Schwartzia</taxon>
    </lineage>
</organism>
<dbReference type="Proteomes" id="UP000184404">
    <property type="component" value="Unassembled WGS sequence"/>
</dbReference>
<reference evidence="2 3" key="1">
    <citation type="submission" date="2016-11" db="EMBL/GenBank/DDBJ databases">
        <authorList>
            <person name="Jaros S."/>
            <person name="Januszkiewicz K."/>
            <person name="Wedrychowicz H."/>
        </authorList>
    </citation>
    <scope>NUCLEOTIDE SEQUENCE [LARGE SCALE GENOMIC DNA]</scope>
    <source>
        <strain evidence="2 3">DSM 10502</strain>
    </source>
</reference>
<evidence type="ECO:0000256" key="1">
    <source>
        <dbReference type="SAM" id="Phobius"/>
    </source>
</evidence>
<evidence type="ECO:0000313" key="2">
    <source>
        <dbReference type="EMBL" id="SHF02172.1"/>
    </source>
</evidence>
<gene>
    <name evidence="2" type="ORF">SAMN02745190_01670</name>
</gene>
<keyword evidence="1" id="KW-0472">Membrane</keyword>
<dbReference type="AlphaFoldDB" id="A0A1M4Y9J5"/>